<proteinExistence type="predicted"/>
<dbReference type="InterPro" id="IPR009422">
    <property type="entry name" value="Gemin6"/>
</dbReference>
<feature type="domain" description="AD" evidence="1">
    <location>
        <begin position="89"/>
        <end position="176"/>
    </location>
</feature>
<sequence>MAEDWRFFGSNLRDVYSLLGSTCHVTLKGGKDYSGYLYNVDPETLTLLLLVQAPEDKEGKVDSQDYKTIVAIRQHVIKDFSIDKSPASRKITMEDMDRCVPVSASLASPESILARKAQLIELLRSTRIPVETTDEDPVVHILNSAHVRPPYLPSSVDCPNTVIRERVKAIIQELQQ</sequence>
<dbReference type="PANTHER" id="PTHR14710">
    <property type="entry name" value="GEM-ASSOCIATED PROTEIN 6"/>
    <property type="match status" value="1"/>
</dbReference>
<keyword evidence="3" id="KW-1185">Reference proteome</keyword>
<accession>A0A9P5SD79</accession>
<dbReference type="EMBL" id="JAAAUY010000813">
    <property type="protein sequence ID" value="KAF9326204.1"/>
    <property type="molecule type" value="Genomic_DNA"/>
</dbReference>
<name>A0A9P5SD79_9FUNG</name>
<dbReference type="GO" id="GO:0005634">
    <property type="term" value="C:nucleus"/>
    <property type="evidence" value="ECO:0007669"/>
    <property type="project" value="InterPro"/>
</dbReference>
<dbReference type="PROSITE" id="PS52001">
    <property type="entry name" value="AD"/>
    <property type="match status" value="1"/>
</dbReference>
<reference evidence="2" key="1">
    <citation type="journal article" date="2020" name="Fungal Divers.">
        <title>Resolving the Mortierellaceae phylogeny through synthesis of multi-gene phylogenetics and phylogenomics.</title>
        <authorList>
            <person name="Vandepol N."/>
            <person name="Liber J."/>
            <person name="Desiro A."/>
            <person name="Na H."/>
            <person name="Kennedy M."/>
            <person name="Barry K."/>
            <person name="Grigoriev I.V."/>
            <person name="Miller A.N."/>
            <person name="O'Donnell K."/>
            <person name="Stajich J.E."/>
            <person name="Bonito G."/>
        </authorList>
    </citation>
    <scope>NUCLEOTIDE SEQUENCE</scope>
    <source>
        <strain evidence="2">NVP1</strain>
    </source>
</reference>
<evidence type="ECO:0000259" key="1">
    <source>
        <dbReference type="PROSITE" id="PS52001"/>
    </source>
</evidence>
<dbReference type="GO" id="GO:0000387">
    <property type="term" value="P:spliceosomal snRNP assembly"/>
    <property type="evidence" value="ECO:0007669"/>
    <property type="project" value="TreeGrafter"/>
</dbReference>
<organism evidence="2 3">
    <name type="scientific">Podila minutissima</name>
    <dbReference type="NCBI Taxonomy" id="64525"/>
    <lineage>
        <taxon>Eukaryota</taxon>
        <taxon>Fungi</taxon>
        <taxon>Fungi incertae sedis</taxon>
        <taxon>Mucoromycota</taxon>
        <taxon>Mortierellomycotina</taxon>
        <taxon>Mortierellomycetes</taxon>
        <taxon>Mortierellales</taxon>
        <taxon>Mortierellaceae</taxon>
        <taxon>Podila</taxon>
    </lineage>
</organism>
<dbReference type="InterPro" id="IPR047574">
    <property type="entry name" value="AD"/>
</dbReference>
<dbReference type="Gene3D" id="2.30.30.100">
    <property type="match status" value="1"/>
</dbReference>
<dbReference type="GO" id="GO:0000245">
    <property type="term" value="P:spliceosomal complex assembly"/>
    <property type="evidence" value="ECO:0007669"/>
    <property type="project" value="InterPro"/>
</dbReference>
<dbReference type="PANTHER" id="PTHR14710:SF2">
    <property type="entry name" value="GEM-ASSOCIATED PROTEIN 6"/>
    <property type="match status" value="1"/>
</dbReference>
<comment type="caution">
    <text evidence="2">The sequence shown here is derived from an EMBL/GenBank/DDBJ whole genome shotgun (WGS) entry which is preliminary data.</text>
</comment>
<evidence type="ECO:0000313" key="2">
    <source>
        <dbReference type="EMBL" id="KAF9326204.1"/>
    </source>
</evidence>
<evidence type="ECO:0000313" key="3">
    <source>
        <dbReference type="Proteomes" id="UP000696485"/>
    </source>
</evidence>
<dbReference type="Proteomes" id="UP000696485">
    <property type="component" value="Unassembled WGS sequence"/>
</dbReference>
<protein>
    <recommendedName>
        <fullName evidence="1">AD domain-containing protein</fullName>
    </recommendedName>
</protein>
<dbReference type="GO" id="GO:0032797">
    <property type="term" value="C:SMN complex"/>
    <property type="evidence" value="ECO:0007669"/>
    <property type="project" value="TreeGrafter"/>
</dbReference>
<dbReference type="AlphaFoldDB" id="A0A9P5SD79"/>
<gene>
    <name evidence="2" type="ORF">BG006_010356</name>
</gene>